<sequence length="283" mass="32282">MASHGKRAQPDSEASQSKSRRHTKRRRAARSKTAGLQEAADNTTAQIDVRYMGTQPKIRQPTETLRAKSFPGQISQFINLTLSDEVEEGFPTFSSRSKALQHQAEEQSHSRYALRSKTLGNTRERFLNPPHMASARPLAHTMATLEQEQSEHPKSAGQRFPERTIDQNEGEERWTLPQKPLVLTHRFSKRPQKWEQPEQRVWNAEREATREERTTARSANDTWEPSTSTDIMFTIPEAMTALVRPQLADSIAYNLPTGAYISYPVKRSYHLGATGRYTCRSAY</sequence>
<dbReference type="VEuPathDB" id="FungiDB:CC77DRAFT_1058965"/>
<evidence type="ECO:0000313" key="5">
    <source>
        <dbReference type="Proteomes" id="UP000291422"/>
    </source>
</evidence>
<feature type="compositionally biased region" description="Basic residues" evidence="1">
    <location>
        <begin position="18"/>
        <end position="30"/>
    </location>
</feature>
<reference evidence="3" key="3">
    <citation type="journal article" date="2019" name="J. ISSAAS">
        <title>Genomics, evolutionary history and diagnostics of the Alternaria alternata species group including apple and Asian pear pathotypes.</title>
        <authorList>
            <person name="Armitage A.D."/>
            <person name="Cockerton H.M."/>
            <person name="Sreenivasaprasad S."/>
            <person name="Woodhall J."/>
            <person name="Lane C."/>
            <person name="Harrison R.J."/>
            <person name="Clarkson J.P."/>
        </authorList>
    </citation>
    <scope>NUCLEOTIDE SEQUENCE</scope>
    <source>
        <strain evidence="3">FERA 1177</strain>
    </source>
</reference>
<feature type="region of interest" description="Disordered" evidence="1">
    <location>
        <begin position="197"/>
        <end position="225"/>
    </location>
</feature>
<name>A0A177DU24_ALTAL</name>
<gene>
    <name evidence="3" type="ORF">AA0117_g12326</name>
    <name evidence="2" type="ORF">CC77DRAFT_1058965</name>
</gene>
<reference evidence="5" key="2">
    <citation type="journal article" date="2019" name="bioRxiv">
        <title>Genomics, evolutionary history and diagnostics of the Alternaria alternata species group including apple and Asian pear pathotypes.</title>
        <authorList>
            <person name="Armitage A.D."/>
            <person name="Cockerton H.M."/>
            <person name="Sreenivasaprasad S."/>
            <person name="Woodhall J.W."/>
            <person name="Lane C.R."/>
            <person name="Harrison R.J."/>
            <person name="Clarkson J.P."/>
        </authorList>
    </citation>
    <scope>NUCLEOTIDE SEQUENCE [LARGE SCALE GENOMIC DNA]</scope>
    <source>
        <strain evidence="5">FERA 1177</strain>
    </source>
</reference>
<evidence type="ECO:0000256" key="1">
    <source>
        <dbReference type="SAM" id="MobiDB-lite"/>
    </source>
</evidence>
<dbReference type="EMBL" id="PDXD01000069">
    <property type="protein sequence ID" value="RYN64974.1"/>
    <property type="molecule type" value="Genomic_DNA"/>
</dbReference>
<feature type="compositionally biased region" description="Basic and acidic residues" evidence="1">
    <location>
        <begin position="197"/>
        <end position="215"/>
    </location>
</feature>
<organism evidence="2 4">
    <name type="scientific">Alternaria alternata</name>
    <name type="common">Alternaria rot fungus</name>
    <name type="synonym">Torula alternata</name>
    <dbReference type="NCBI Taxonomy" id="5599"/>
    <lineage>
        <taxon>Eukaryota</taxon>
        <taxon>Fungi</taxon>
        <taxon>Dikarya</taxon>
        <taxon>Ascomycota</taxon>
        <taxon>Pezizomycotina</taxon>
        <taxon>Dothideomycetes</taxon>
        <taxon>Pleosporomycetidae</taxon>
        <taxon>Pleosporales</taxon>
        <taxon>Pleosporineae</taxon>
        <taxon>Pleosporaceae</taxon>
        <taxon>Alternaria</taxon>
        <taxon>Alternaria sect. Alternaria</taxon>
        <taxon>Alternaria alternata complex</taxon>
    </lineage>
</organism>
<evidence type="ECO:0000313" key="3">
    <source>
        <dbReference type="EMBL" id="RYN64974.1"/>
    </source>
</evidence>
<dbReference type="GeneID" id="29113773"/>
<reference evidence="2 4" key="1">
    <citation type="submission" date="2016-05" db="EMBL/GenBank/DDBJ databases">
        <title>Comparative analysis of secretome profiles of manganese(II)-oxidizing ascomycete fungi.</title>
        <authorList>
            <consortium name="DOE Joint Genome Institute"/>
            <person name="Zeiner C.A."/>
            <person name="Purvine S.O."/>
            <person name="Zink E.M."/>
            <person name="Wu S."/>
            <person name="Pasa-Tolic L."/>
            <person name="Chaput D.L."/>
            <person name="Haridas S."/>
            <person name="Grigoriev I.V."/>
            <person name="Santelli C.M."/>
            <person name="Hansel C.M."/>
        </authorList>
    </citation>
    <scope>NUCLEOTIDE SEQUENCE [LARGE SCALE GENOMIC DNA]</scope>
    <source>
        <strain evidence="2 4">SRC1lrK2f</strain>
    </source>
</reference>
<evidence type="ECO:0000313" key="2">
    <source>
        <dbReference type="EMBL" id="OAG23245.1"/>
    </source>
</evidence>
<dbReference type="AlphaFoldDB" id="A0A177DU24"/>
<dbReference type="EMBL" id="KV441473">
    <property type="protein sequence ID" value="OAG23245.1"/>
    <property type="molecule type" value="Genomic_DNA"/>
</dbReference>
<feature type="region of interest" description="Disordered" evidence="1">
    <location>
        <begin position="1"/>
        <end position="63"/>
    </location>
</feature>
<dbReference type="Proteomes" id="UP000291422">
    <property type="component" value="Unassembled WGS sequence"/>
</dbReference>
<dbReference type="KEGG" id="aalt:CC77DRAFT_1058965"/>
<dbReference type="Proteomes" id="UP000077248">
    <property type="component" value="Unassembled WGS sequence"/>
</dbReference>
<dbReference type="RefSeq" id="XP_018388666.1">
    <property type="nucleotide sequence ID" value="XM_018528179.1"/>
</dbReference>
<protein>
    <submittedName>
        <fullName evidence="2">Uncharacterized protein</fullName>
    </submittedName>
</protein>
<proteinExistence type="predicted"/>
<evidence type="ECO:0000313" key="4">
    <source>
        <dbReference type="Proteomes" id="UP000077248"/>
    </source>
</evidence>
<keyword evidence="4" id="KW-1185">Reference proteome</keyword>
<accession>A0A177DU24</accession>